<dbReference type="Gene3D" id="3.40.50.300">
    <property type="entry name" value="P-loop containing nucleotide triphosphate hydrolases"/>
    <property type="match status" value="1"/>
</dbReference>
<comment type="similarity">
    <text evidence="2">Belongs to the galactose-3-O-sulfotransferase family.</text>
</comment>
<evidence type="ECO:0000313" key="11">
    <source>
        <dbReference type="EMBL" id="CAD8574701.1"/>
    </source>
</evidence>
<keyword evidence="3" id="KW-0808">Transferase</keyword>
<sequence length="457" mass="52002">MPTPSFSLARTFITALVLFLTAILTHYVVVRIANDSRNSFRFGDEYGEWFPILSNEQTNELFSRRTHAKNVTVPNNFNVKPWSYFEGTYCAARKEQKKNQNRSISGLLYVKIPKAASTTLAGVALRIGYRRSPHETMGCHVEACHGEAWKGRKNYINRTIGESFLFSFIRNPSSRSLSQAHHFHLNIEHDNLKASDDEIKIALNRTLSDHKFGYQLFYLELNQSKVEMNVVDDPIEEAVNRIMNDYDFIGLVERFDESLVVMRILLGLDAADILYIRSKDARLSKGGMSYDHICRPIASYEVSSEIKNYLKSEEWLRTQRGDLALYDAVSNRLDATIDNVIGRDVFDAAMAQHMNLLELARNQCDMVIFPCQGGNAQFLSHRECYLHDSGCGFWCLDGLKGTELPAGGMKQYARRLVSTKYCHLGCAAEHNCGVDNQVHGGERPWNNIILPFSRTSR</sequence>
<evidence type="ECO:0000256" key="10">
    <source>
        <dbReference type="SAM" id="Phobius"/>
    </source>
</evidence>
<keyword evidence="7" id="KW-0333">Golgi apparatus</keyword>
<evidence type="ECO:0000256" key="5">
    <source>
        <dbReference type="ARBA" id="ARBA00022968"/>
    </source>
</evidence>
<evidence type="ECO:0000256" key="7">
    <source>
        <dbReference type="ARBA" id="ARBA00023034"/>
    </source>
</evidence>
<evidence type="ECO:0000256" key="4">
    <source>
        <dbReference type="ARBA" id="ARBA00022692"/>
    </source>
</evidence>
<dbReference type="PANTHER" id="PTHR14647">
    <property type="entry name" value="GALACTOSE-3-O-SULFOTRANSFERASE"/>
    <property type="match status" value="1"/>
</dbReference>
<dbReference type="PANTHER" id="PTHR14647:SF87">
    <property type="entry name" value="PUTATIVE-RELATED"/>
    <property type="match status" value="1"/>
</dbReference>
<dbReference type="InterPro" id="IPR027417">
    <property type="entry name" value="P-loop_NTPase"/>
</dbReference>
<dbReference type="GO" id="GO:0001733">
    <property type="term" value="F:galactosylceramide sulfotransferase activity"/>
    <property type="evidence" value="ECO:0007669"/>
    <property type="project" value="InterPro"/>
</dbReference>
<keyword evidence="5" id="KW-0735">Signal-anchor</keyword>
<evidence type="ECO:0000256" key="8">
    <source>
        <dbReference type="ARBA" id="ARBA00023136"/>
    </source>
</evidence>
<organism evidence="11">
    <name type="scientific">Leptocylindrus aporus</name>
    <dbReference type="NCBI Taxonomy" id="1398097"/>
    <lineage>
        <taxon>Eukaryota</taxon>
        <taxon>Sar</taxon>
        <taxon>Stramenopiles</taxon>
        <taxon>Ochrophyta</taxon>
        <taxon>Bacillariophyta</taxon>
        <taxon>Coscinodiscophyceae</taxon>
        <taxon>Chaetocerotophycidae</taxon>
        <taxon>Leptocylindrales</taxon>
        <taxon>Leptocylindraceae</taxon>
        <taxon>Leptocylindrus</taxon>
    </lineage>
</organism>
<dbReference type="GO" id="GO:0000139">
    <property type="term" value="C:Golgi membrane"/>
    <property type="evidence" value="ECO:0007669"/>
    <property type="project" value="UniProtKB-SubCell"/>
</dbReference>
<keyword evidence="6 10" id="KW-1133">Transmembrane helix</keyword>
<protein>
    <submittedName>
        <fullName evidence="11">Uncharacterized protein</fullName>
    </submittedName>
</protein>
<evidence type="ECO:0000256" key="1">
    <source>
        <dbReference type="ARBA" id="ARBA00004323"/>
    </source>
</evidence>
<reference evidence="11" key="1">
    <citation type="submission" date="2021-01" db="EMBL/GenBank/DDBJ databases">
        <authorList>
            <person name="Corre E."/>
            <person name="Pelletier E."/>
            <person name="Niang G."/>
            <person name="Scheremetjew M."/>
            <person name="Finn R."/>
            <person name="Kale V."/>
            <person name="Holt S."/>
            <person name="Cochrane G."/>
            <person name="Meng A."/>
            <person name="Brown T."/>
            <person name="Cohen L."/>
        </authorList>
    </citation>
    <scope>NUCLEOTIDE SEQUENCE</scope>
    <source>
        <strain evidence="11">B651</strain>
    </source>
</reference>
<proteinExistence type="inferred from homology"/>
<gene>
    <name evidence="11" type="ORF">LDAN0322_LOCUS846</name>
</gene>
<name>A0A7S0PHN7_9STRA</name>
<keyword evidence="4 10" id="KW-0812">Transmembrane</keyword>
<evidence type="ECO:0000256" key="2">
    <source>
        <dbReference type="ARBA" id="ARBA00008124"/>
    </source>
</evidence>
<accession>A0A7S0PHN7</accession>
<evidence type="ECO:0000256" key="9">
    <source>
        <dbReference type="ARBA" id="ARBA00023180"/>
    </source>
</evidence>
<dbReference type="GO" id="GO:0009247">
    <property type="term" value="P:glycolipid biosynthetic process"/>
    <property type="evidence" value="ECO:0007669"/>
    <property type="project" value="InterPro"/>
</dbReference>
<evidence type="ECO:0000256" key="6">
    <source>
        <dbReference type="ARBA" id="ARBA00022989"/>
    </source>
</evidence>
<evidence type="ECO:0000256" key="3">
    <source>
        <dbReference type="ARBA" id="ARBA00022679"/>
    </source>
</evidence>
<dbReference type="EMBL" id="HBEU01001251">
    <property type="protein sequence ID" value="CAD8574701.1"/>
    <property type="molecule type" value="Transcribed_RNA"/>
</dbReference>
<dbReference type="AlphaFoldDB" id="A0A7S0PHN7"/>
<feature type="transmembrane region" description="Helical" evidence="10">
    <location>
        <begin position="12"/>
        <end position="33"/>
    </location>
</feature>
<dbReference type="InterPro" id="IPR009729">
    <property type="entry name" value="Gal-3-0_sulfotransfrase"/>
</dbReference>
<keyword evidence="9" id="KW-0325">Glycoprotein</keyword>
<comment type="subcellular location">
    <subcellularLocation>
        <location evidence="1">Golgi apparatus membrane</location>
        <topology evidence="1">Single-pass type II membrane protein</topology>
    </subcellularLocation>
</comment>
<keyword evidence="8 10" id="KW-0472">Membrane</keyword>